<comment type="catalytic activity">
    <reaction evidence="9">
        <text>(R)-pantoate + NADP(+) = 2-dehydropantoate + NADPH + H(+)</text>
        <dbReference type="Rhea" id="RHEA:16233"/>
        <dbReference type="ChEBI" id="CHEBI:11561"/>
        <dbReference type="ChEBI" id="CHEBI:15378"/>
        <dbReference type="ChEBI" id="CHEBI:15980"/>
        <dbReference type="ChEBI" id="CHEBI:57783"/>
        <dbReference type="ChEBI" id="CHEBI:58349"/>
        <dbReference type="EC" id="1.1.1.169"/>
    </reaction>
</comment>
<evidence type="ECO:0000313" key="13">
    <source>
        <dbReference type="Proteomes" id="UP000006327"/>
    </source>
</evidence>
<dbReference type="Gene3D" id="1.10.1040.10">
    <property type="entry name" value="N-(1-d-carboxylethyl)-l-norvaline Dehydrogenase, domain 2"/>
    <property type="match status" value="1"/>
</dbReference>
<dbReference type="STRING" id="493475.GARC_0574"/>
<dbReference type="GO" id="GO:0005737">
    <property type="term" value="C:cytoplasm"/>
    <property type="evidence" value="ECO:0007669"/>
    <property type="project" value="TreeGrafter"/>
</dbReference>
<feature type="domain" description="Ketopantoate reductase C-terminal" evidence="11">
    <location>
        <begin position="190"/>
        <end position="327"/>
    </location>
</feature>
<evidence type="ECO:0000256" key="2">
    <source>
        <dbReference type="ARBA" id="ARBA00007870"/>
    </source>
</evidence>
<keyword evidence="7 12" id="KW-0560">Oxidoreductase</keyword>
<evidence type="ECO:0000259" key="10">
    <source>
        <dbReference type="Pfam" id="PF02558"/>
    </source>
</evidence>
<dbReference type="Pfam" id="PF02558">
    <property type="entry name" value="ApbA"/>
    <property type="match status" value="1"/>
</dbReference>
<dbReference type="SUPFAM" id="SSF51735">
    <property type="entry name" value="NAD(P)-binding Rossmann-fold domains"/>
    <property type="match status" value="1"/>
</dbReference>
<dbReference type="SUPFAM" id="SSF48179">
    <property type="entry name" value="6-phosphogluconate dehydrogenase C-terminal domain-like"/>
    <property type="match status" value="1"/>
</dbReference>
<dbReference type="GO" id="GO:0008677">
    <property type="term" value="F:2-dehydropantoate 2-reductase activity"/>
    <property type="evidence" value="ECO:0007669"/>
    <property type="project" value="UniProtKB-EC"/>
</dbReference>
<evidence type="ECO:0000256" key="4">
    <source>
        <dbReference type="ARBA" id="ARBA00019465"/>
    </source>
</evidence>
<dbReference type="InterPro" id="IPR036291">
    <property type="entry name" value="NAD(P)-bd_dom_sf"/>
</dbReference>
<dbReference type="InterPro" id="IPR003710">
    <property type="entry name" value="ApbA"/>
</dbReference>
<comment type="similarity">
    <text evidence="2">Belongs to the ketopantoate reductase family.</text>
</comment>
<reference evidence="12 13" key="1">
    <citation type="journal article" date="2017" name="Antonie Van Leeuwenhoek">
        <title>Rhizobium rhizosphaerae sp. nov., a novel species isolated from rice rhizosphere.</title>
        <authorList>
            <person name="Zhao J.J."/>
            <person name="Zhang J."/>
            <person name="Zhang R.J."/>
            <person name="Zhang C.W."/>
            <person name="Yin H.Q."/>
            <person name="Zhang X.X."/>
        </authorList>
    </citation>
    <scope>NUCLEOTIDE SEQUENCE [LARGE SCALE GENOMIC DNA]</scope>
    <source>
        <strain evidence="12 13">BSs20135</strain>
    </source>
</reference>
<evidence type="ECO:0000313" key="12">
    <source>
        <dbReference type="EMBL" id="GAC17555.1"/>
    </source>
</evidence>
<dbReference type="EC" id="1.1.1.169" evidence="3"/>
<evidence type="ECO:0000256" key="5">
    <source>
        <dbReference type="ARBA" id="ARBA00022655"/>
    </source>
</evidence>
<evidence type="ECO:0000256" key="6">
    <source>
        <dbReference type="ARBA" id="ARBA00022857"/>
    </source>
</evidence>
<comment type="caution">
    <text evidence="12">The sequence shown here is derived from an EMBL/GenBank/DDBJ whole genome shotgun (WGS) entry which is preliminary data.</text>
</comment>
<dbReference type="eggNOG" id="COG1893">
    <property type="taxonomic scope" value="Bacteria"/>
</dbReference>
<name>K6Z266_9ALTE</name>
<sequence length="354" mass="38700">MTDFFPWEQHTVFGAGLIGCYLGGAISVQGFQTTLICRETTKSKLTSGIKLTDYQSHEAILPHIEVLDDKQLSATNITVKKARFLWLTVKCTGIKQAVLDIAPLVDNNTIILCCQNGLGSDAAVKQAYPDNMVLRVMVPFNVVELSPGHYHRGSEGKLTIEQTPQSQIGINTLVMALQSDLLPITTTADMDALLWAKLQLNLGNSVNALADIPVKAMLEQRPYRKVIALLMSELLKVADAHGIKLPKVTAISAHKIPIVLRLPNFIFSRVANKMLEIDPKVRSSMWWDVSQGKPTEIVHINGAILKHAKTLNIACPANEKISSLISQLSGNASLTDEQKPPIAAETLLAWVSAK</sequence>
<keyword evidence="13" id="KW-1185">Reference proteome</keyword>
<dbReference type="InterPro" id="IPR050838">
    <property type="entry name" value="Ketopantoate_reductase"/>
</dbReference>
<dbReference type="InterPro" id="IPR013752">
    <property type="entry name" value="KPA_reductase"/>
</dbReference>
<dbReference type="InterPro" id="IPR013332">
    <property type="entry name" value="KPR_N"/>
</dbReference>
<protein>
    <recommendedName>
        <fullName evidence="4">2-dehydropantoate 2-reductase</fullName>
        <ecNumber evidence="3">1.1.1.169</ecNumber>
    </recommendedName>
    <alternativeName>
        <fullName evidence="8">Ketopantoate reductase</fullName>
    </alternativeName>
</protein>
<dbReference type="GO" id="GO:0050661">
    <property type="term" value="F:NADP binding"/>
    <property type="evidence" value="ECO:0007669"/>
    <property type="project" value="TreeGrafter"/>
</dbReference>
<keyword evidence="6" id="KW-0521">NADP</keyword>
<dbReference type="RefSeq" id="WP_007616445.1">
    <property type="nucleotide sequence ID" value="NZ_BAEO01000008.1"/>
</dbReference>
<dbReference type="PANTHER" id="PTHR43765">
    <property type="entry name" value="2-DEHYDROPANTOATE 2-REDUCTASE-RELATED"/>
    <property type="match status" value="1"/>
</dbReference>
<dbReference type="OrthoDB" id="6530772at2"/>
<evidence type="ECO:0000256" key="1">
    <source>
        <dbReference type="ARBA" id="ARBA00004994"/>
    </source>
</evidence>
<dbReference type="NCBIfam" id="TIGR00745">
    <property type="entry name" value="apbA_panE"/>
    <property type="match status" value="1"/>
</dbReference>
<dbReference type="Pfam" id="PF08546">
    <property type="entry name" value="ApbA_C"/>
    <property type="match status" value="1"/>
</dbReference>
<gene>
    <name evidence="12" type="ORF">GARC_0574</name>
</gene>
<evidence type="ECO:0000259" key="11">
    <source>
        <dbReference type="Pfam" id="PF08546"/>
    </source>
</evidence>
<accession>K6Z266</accession>
<feature type="domain" description="Ketopantoate reductase N-terminal" evidence="10">
    <location>
        <begin position="11"/>
        <end position="163"/>
    </location>
</feature>
<organism evidence="12 13">
    <name type="scientific">Paraglaciecola arctica BSs20135</name>
    <dbReference type="NCBI Taxonomy" id="493475"/>
    <lineage>
        <taxon>Bacteria</taxon>
        <taxon>Pseudomonadati</taxon>
        <taxon>Pseudomonadota</taxon>
        <taxon>Gammaproteobacteria</taxon>
        <taxon>Alteromonadales</taxon>
        <taxon>Alteromonadaceae</taxon>
        <taxon>Paraglaciecola</taxon>
    </lineage>
</organism>
<evidence type="ECO:0000256" key="3">
    <source>
        <dbReference type="ARBA" id="ARBA00013014"/>
    </source>
</evidence>
<evidence type="ECO:0000256" key="7">
    <source>
        <dbReference type="ARBA" id="ARBA00023002"/>
    </source>
</evidence>
<dbReference type="PANTHER" id="PTHR43765:SF2">
    <property type="entry name" value="2-DEHYDROPANTOATE 2-REDUCTASE"/>
    <property type="match status" value="1"/>
</dbReference>
<dbReference type="UniPathway" id="UPA00028">
    <property type="reaction ID" value="UER00004"/>
</dbReference>
<dbReference type="InterPro" id="IPR013328">
    <property type="entry name" value="6PGD_dom2"/>
</dbReference>
<comment type="pathway">
    <text evidence="1">Cofactor biosynthesis; (R)-pantothenate biosynthesis; (R)-pantoate from 3-methyl-2-oxobutanoate: step 2/2.</text>
</comment>
<dbReference type="Gene3D" id="3.40.50.720">
    <property type="entry name" value="NAD(P)-binding Rossmann-like Domain"/>
    <property type="match status" value="1"/>
</dbReference>
<dbReference type="GO" id="GO:0015940">
    <property type="term" value="P:pantothenate biosynthetic process"/>
    <property type="evidence" value="ECO:0007669"/>
    <property type="project" value="UniProtKB-UniPathway"/>
</dbReference>
<keyword evidence="5" id="KW-0566">Pantothenate biosynthesis</keyword>
<dbReference type="EMBL" id="BAEO01000008">
    <property type="protein sequence ID" value="GAC17555.1"/>
    <property type="molecule type" value="Genomic_DNA"/>
</dbReference>
<dbReference type="AlphaFoldDB" id="K6Z266"/>
<proteinExistence type="inferred from homology"/>
<evidence type="ECO:0000256" key="9">
    <source>
        <dbReference type="ARBA" id="ARBA00048793"/>
    </source>
</evidence>
<dbReference type="Proteomes" id="UP000006327">
    <property type="component" value="Unassembled WGS sequence"/>
</dbReference>
<dbReference type="InterPro" id="IPR008927">
    <property type="entry name" value="6-PGluconate_DH-like_C_sf"/>
</dbReference>
<evidence type="ECO:0000256" key="8">
    <source>
        <dbReference type="ARBA" id="ARBA00032024"/>
    </source>
</evidence>